<evidence type="ECO:0000256" key="1">
    <source>
        <dbReference type="SAM" id="SignalP"/>
    </source>
</evidence>
<keyword evidence="2" id="KW-0378">Hydrolase</keyword>
<organism evidence="2">
    <name type="scientific">Acidobacterium capsulatum</name>
    <dbReference type="NCBI Taxonomy" id="33075"/>
    <lineage>
        <taxon>Bacteria</taxon>
        <taxon>Pseudomonadati</taxon>
        <taxon>Acidobacteriota</taxon>
        <taxon>Terriglobia</taxon>
        <taxon>Terriglobales</taxon>
        <taxon>Acidobacteriaceae</taxon>
        <taxon>Acidobacterium</taxon>
    </lineage>
</organism>
<gene>
    <name evidence="2" type="ORF">ENW50_00645</name>
</gene>
<name>A0A7V4XQ74_9BACT</name>
<dbReference type="AlphaFoldDB" id="A0A7V4XQ74"/>
<dbReference type="InterPro" id="IPR018550">
    <property type="entry name" value="Lipid-A_deacylase-rel"/>
</dbReference>
<sequence>MKRLFASFAATLGIAFFGTVMIASAAAQTTTAQPANPHFHYNIQTPETTLSHYPWEFGPFLQGGFGTANRADFHFLAAGVKLGKILTHPALPGLLRGRFEYDIEVMPYWQAFTPKAGLQAYPVTNSSGQQIGNQFLPTGGGTFTGISITPILLRWDLMPHGRWEPWVQGGGGLIYTTHKFPPDVLVPHGTPGGTSVFNFTPQFGIGAHYFISPRRSIYVEANAVHISSASLGDKNPGVNASVQFQLGYSWWWSRKR</sequence>
<dbReference type="EMBL" id="DTKL01000008">
    <property type="protein sequence ID" value="HGY93189.1"/>
    <property type="molecule type" value="Genomic_DNA"/>
</dbReference>
<feature type="chain" id="PRO_5031212056" evidence="1">
    <location>
        <begin position="26"/>
        <end position="256"/>
    </location>
</feature>
<evidence type="ECO:0000313" key="2">
    <source>
        <dbReference type="EMBL" id="HGY93189.1"/>
    </source>
</evidence>
<dbReference type="Gene3D" id="2.40.160.20">
    <property type="match status" value="1"/>
</dbReference>
<dbReference type="GO" id="GO:0016787">
    <property type="term" value="F:hydrolase activity"/>
    <property type="evidence" value="ECO:0007669"/>
    <property type="project" value="UniProtKB-KW"/>
</dbReference>
<dbReference type="Pfam" id="PF09411">
    <property type="entry name" value="PagL"/>
    <property type="match status" value="1"/>
</dbReference>
<feature type="signal peptide" evidence="1">
    <location>
        <begin position="1"/>
        <end position="25"/>
    </location>
</feature>
<protein>
    <submittedName>
        <fullName evidence="2">Acyloxyacyl hydrolase</fullName>
    </submittedName>
</protein>
<reference evidence="2" key="1">
    <citation type="journal article" date="2020" name="mSystems">
        <title>Genome- and Community-Level Interaction Insights into Carbon Utilization and Element Cycling Functions of Hydrothermarchaeota in Hydrothermal Sediment.</title>
        <authorList>
            <person name="Zhou Z."/>
            <person name="Liu Y."/>
            <person name="Xu W."/>
            <person name="Pan J."/>
            <person name="Luo Z.H."/>
            <person name="Li M."/>
        </authorList>
    </citation>
    <scope>NUCLEOTIDE SEQUENCE [LARGE SCALE GENOMIC DNA]</scope>
    <source>
        <strain evidence="2">SpSt-855</strain>
    </source>
</reference>
<keyword evidence="1" id="KW-0732">Signal</keyword>
<accession>A0A7V4XQ74</accession>
<proteinExistence type="predicted"/>
<dbReference type="InterPro" id="IPR011250">
    <property type="entry name" value="OMP/PagP_B-barrel"/>
</dbReference>
<dbReference type="SUPFAM" id="SSF56925">
    <property type="entry name" value="OMPA-like"/>
    <property type="match status" value="1"/>
</dbReference>
<comment type="caution">
    <text evidence="2">The sequence shown here is derived from an EMBL/GenBank/DDBJ whole genome shotgun (WGS) entry which is preliminary data.</text>
</comment>